<proteinExistence type="predicted"/>
<dbReference type="InterPro" id="IPR051782">
    <property type="entry name" value="ABC_Transporter_VariousFunc"/>
</dbReference>
<dbReference type="InterPro" id="IPR003593">
    <property type="entry name" value="AAA+_ATPase"/>
</dbReference>
<dbReference type="EMBL" id="QXEV01000017">
    <property type="protein sequence ID" value="RIA75541.1"/>
    <property type="molecule type" value="Genomic_DNA"/>
</dbReference>
<dbReference type="PROSITE" id="PS50893">
    <property type="entry name" value="ABC_TRANSPORTER_2"/>
    <property type="match status" value="1"/>
</dbReference>
<dbReference type="InParanoid" id="A0A397RYS0"/>
<protein>
    <submittedName>
        <fullName evidence="5">ABC-2 type transport system ATP-binding protein</fullName>
    </submittedName>
</protein>
<dbReference type="SMART" id="SM00382">
    <property type="entry name" value="AAA"/>
    <property type="match status" value="1"/>
</dbReference>
<evidence type="ECO:0000256" key="1">
    <source>
        <dbReference type="ARBA" id="ARBA00022448"/>
    </source>
</evidence>
<sequence length="241" mass="26727">MIEIKNFSKSYVKGVKAVDDLSLTIEDGDLCAFVGLNGAGKSTTIKALMGILPFEDGEILVDGKNIKSNPVEIKKMMAYVPDNPEVYAFMKGIDYIKFILSIYGVPFNEGEMEAFAKELEIYNALGDLVSSYSHGMKQKIVLLAAFLHHPKILVLDEPFVGLDPKATHILKEKMKEYTQAGNTIFFSTHVLEVAEKLCNKVAIIKQGKLVASGAMEEVIKDHSLEDVFLEIFDEKEALSNE</sequence>
<keyword evidence="2" id="KW-0547">Nucleotide-binding</keyword>
<dbReference type="AlphaFoldDB" id="A0A397RYS0"/>
<feature type="domain" description="ABC transporter" evidence="4">
    <location>
        <begin position="2"/>
        <end position="231"/>
    </location>
</feature>
<keyword evidence="1" id="KW-0813">Transport</keyword>
<keyword evidence="6" id="KW-1185">Reference proteome</keyword>
<dbReference type="CDD" id="cd03230">
    <property type="entry name" value="ABC_DR_subfamily_A"/>
    <property type="match status" value="1"/>
</dbReference>
<dbReference type="Gene3D" id="3.40.50.300">
    <property type="entry name" value="P-loop containing nucleotide triphosphate hydrolases"/>
    <property type="match status" value="1"/>
</dbReference>
<dbReference type="InterPro" id="IPR027417">
    <property type="entry name" value="P-loop_NTPase"/>
</dbReference>
<dbReference type="InterPro" id="IPR017871">
    <property type="entry name" value="ABC_transporter-like_CS"/>
</dbReference>
<keyword evidence="3 5" id="KW-0067">ATP-binding</keyword>
<dbReference type="GO" id="GO:0016887">
    <property type="term" value="F:ATP hydrolysis activity"/>
    <property type="evidence" value="ECO:0007669"/>
    <property type="project" value="InterPro"/>
</dbReference>
<dbReference type="PANTHER" id="PTHR42939">
    <property type="entry name" value="ABC TRANSPORTER ATP-BINDING PROTEIN ALBC-RELATED"/>
    <property type="match status" value="1"/>
</dbReference>
<dbReference type="Pfam" id="PF00005">
    <property type="entry name" value="ABC_tran"/>
    <property type="match status" value="1"/>
</dbReference>
<name>A0A397RYS0_9MOLU</name>
<dbReference type="Proteomes" id="UP000266506">
    <property type="component" value="Unassembled WGS sequence"/>
</dbReference>
<evidence type="ECO:0000313" key="6">
    <source>
        <dbReference type="Proteomes" id="UP000266506"/>
    </source>
</evidence>
<dbReference type="SUPFAM" id="SSF52540">
    <property type="entry name" value="P-loop containing nucleoside triphosphate hydrolases"/>
    <property type="match status" value="1"/>
</dbReference>
<dbReference type="OrthoDB" id="9775135at2"/>
<accession>A0A397RYS0</accession>
<evidence type="ECO:0000256" key="2">
    <source>
        <dbReference type="ARBA" id="ARBA00022741"/>
    </source>
</evidence>
<evidence type="ECO:0000313" key="5">
    <source>
        <dbReference type="EMBL" id="RIA75541.1"/>
    </source>
</evidence>
<evidence type="ECO:0000259" key="4">
    <source>
        <dbReference type="PROSITE" id="PS50893"/>
    </source>
</evidence>
<evidence type="ECO:0000256" key="3">
    <source>
        <dbReference type="ARBA" id="ARBA00022840"/>
    </source>
</evidence>
<organism evidence="5 6">
    <name type="scientific">Anaeroplasma bactoclasticum</name>
    <dbReference type="NCBI Taxonomy" id="2088"/>
    <lineage>
        <taxon>Bacteria</taxon>
        <taxon>Bacillati</taxon>
        <taxon>Mycoplasmatota</taxon>
        <taxon>Mollicutes</taxon>
        <taxon>Anaeroplasmatales</taxon>
        <taxon>Anaeroplasmataceae</taxon>
        <taxon>Anaeroplasma</taxon>
    </lineage>
</organism>
<dbReference type="RefSeq" id="WP_119016560.1">
    <property type="nucleotide sequence ID" value="NZ_QXEV01000017.1"/>
</dbReference>
<dbReference type="GO" id="GO:0005524">
    <property type="term" value="F:ATP binding"/>
    <property type="evidence" value="ECO:0007669"/>
    <property type="project" value="UniProtKB-KW"/>
</dbReference>
<dbReference type="PROSITE" id="PS00211">
    <property type="entry name" value="ABC_TRANSPORTER_1"/>
    <property type="match status" value="1"/>
</dbReference>
<dbReference type="FunCoup" id="A0A397RYS0">
    <property type="interactions" value="19"/>
</dbReference>
<dbReference type="InterPro" id="IPR003439">
    <property type="entry name" value="ABC_transporter-like_ATP-bd"/>
</dbReference>
<reference evidence="5 6" key="1">
    <citation type="submission" date="2018-08" db="EMBL/GenBank/DDBJ databases">
        <title>Genomic Encyclopedia of Archaeal and Bacterial Type Strains, Phase II (KMG-II): from individual species to whole genera.</title>
        <authorList>
            <person name="Goeker M."/>
        </authorList>
    </citation>
    <scope>NUCLEOTIDE SEQUENCE [LARGE SCALE GENOMIC DNA]</scope>
    <source>
        <strain evidence="5 6">ATCC 27112</strain>
    </source>
</reference>
<gene>
    <name evidence="5" type="ORF">EI71_01437</name>
</gene>
<dbReference type="PANTHER" id="PTHR42939:SF1">
    <property type="entry name" value="ABC TRANSPORTER ATP-BINDING PROTEIN ALBC-RELATED"/>
    <property type="match status" value="1"/>
</dbReference>
<comment type="caution">
    <text evidence="5">The sequence shown here is derived from an EMBL/GenBank/DDBJ whole genome shotgun (WGS) entry which is preliminary data.</text>
</comment>